<keyword evidence="3" id="KW-1185">Reference proteome</keyword>
<gene>
    <name evidence="2" type="ORF">TRITD_7Av1G086750</name>
</gene>
<organism evidence="2 3">
    <name type="scientific">Triticum turgidum subsp. durum</name>
    <name type="common">Durum wheat</name>
    <name type="synonym">Triticum durum</name>
    <dbReference type="NCBI Taxonomy" id="4567"/>
    <lineage>
        <taxon>Eukaryota</taxon>
        <taxon>Viridiplantae</taxon>
        <taxon>Streptophyta</taxon>
        <taxon>Embryophyta</taxon>
        <taxon>Tracheophyta</taxon>
        <taxon>Spermatophyta</taxon>
        <taxon>Magnoliopsida</taxon>
        <taxon>Liliopsida</taxon>
        <taxon>Poales</taxon>
        <taxon>Poaceae</taxon>
        <taxon>BOP clade</taxon>
        <taxon>Pooideae</taxon>
        <taxon>Triticodae</taxon>
        <taxon>Triticeae</taxon>
        <taxon>Triticinae</taxon>
        <taxon>Triticum</taxon>
    </lineage>
</organism>
<feature type="compositionally biased region" description="Basic and acidic residues" evidence="1">
    <location>
        <begin position="359"/>
        <end position="369"/>
    </location>
</feature>
<evidence type="ECO:0000313" key="2">
    <source>
        <dbReference type="EMBL" id="VAI73678.1"/>
    </source>
</evidence>
<proteinExistence type="predicted"/>
<dbReference type="AlphaFoldDB" id="A0A9R0ZBS3"/>
<sequence>MLYHSLIFRASFGECFVSEASSSLHQHITSTRRCYSFKNKQISSSCNLGVYISYPLFLERPKQLVERRSKSGDVEPDVLLQPVVLHAQLPPLLMYGLRVSHRRVVLAVLLVERALLGGDAVLDVPQPHLLGLHAVEYHGRVLHVAPRHHLQHRRVGAEEEEVCEPGAVRAHQHVARVHHLGELLEPQVTARLHDHHLEPGGLHRRGDLRDVDELPVPATVDEHEPRLPFPRATIDAAGRVLVCLLVRDAKAVGRQREDVPDVHAEVQQRVVARRAGRVDAEVAVAAEADDDARVAADAGALVEVDDVVAGQVGEDEAVLVDEPRLEVGDEELDLAVVGAGGDEERDEHVAEVVPRVGREPVHGEHDGRDGVPGGALGRHQGLRGAQGLDRHLLDVLQVLAGLVLDSPLLAVGAALGCGRDIEDGAVAADGPGVAGDLADVVPGVGQVADGLGRGT</sequence>
<feature type="region of interest" description="Disordered" evidence="1">
    <location>
        <begin position="359"/>
        <end position="378"/>
    </location>
</feature>
<dbReference type="EMBL" id="LT934123">
    <property type="protein sequence ID" value="VAI73678.1"/>
    <property type="molecule type" value="Genomic_DNA"/>
</dbReference>
<accession>A0A9R0ZBS3</accession>
<protein>
    <submittedName>
        <fullName evidence="2">Uncharacterized protein</fullName>
    </submittedName>
</protein>
<dbReference type="Gramene" id="TRITD7Av1G086750.1">
    <property type="protein sequence ID" value="TRITD7Av1G086750.1"/>
    <property type="gene ID" value="TRITD7Av1G086750"/>
</dbReference>
<evidence type="ECO:0000313" key="3">
    <source>
        <dbReference type="Proteomes" id="UP000324705"/>
    </source>
</evidence>
<dbReference type="OMA" id="GLHAVEY"/>
<evidence type="ECO:0000256" key="1">
    <source>
        <dbReference type="SAM" id="MobiDB-lite"/>
    </source>
</evidence>
<reference evidence="2 3" key="1">
    <citation type="submission" date="2017-09" db="EMBL/GenBank/DDBJ databases">
        <authorList>
            <consortium name="International Durum Wheat Genome Sequencing Consortium (IDWGSC)"/>
            <person name="Milanesi L."/>
        </authorList>
    </citation>
    <scope>NUCLEOTIDE SEQUENCE [LARGE SCALE GENOMIC DNA]</scope>
    <source>
        <strain evidence="3">cv. Svevo</strain>
    </source>
</reference>
<name>A0A9R0ZBS3_TRITD</name>
<dbReference type="Proteomes" id="UP000324705">
    <property type="component" value="Chromosome 7A"/>
</dbReference>